<evidence type="ECO:0000256" key="1">
    <source>
        <dbReference type="SAM" id="Phobius"/>
    </source>
</evidence>
<keyword evidence="3" id="KW-1185">Reference proteome</keyword>
<feature type="transmembrane region" description="Helical" evidence="1">
    <location>
        <begin position="113"/>
        <end position="134"/>
    </location>
</feature>
<accession>A0A5R8K8V3</accession>
<proteinExistence type="predicted"/>
<dbReference type="Proteomes" id="UP000306196">
    <property type="component" value="Unassembled WGS sequence"/>
</dbReference>
<feature type="transmembrane region" description="Helical" evidence="1">
    <location>
        <begin position="76"/>
        <end position="101"/>
    </location>
</feature>
<sequence>MAIVFVFNLSDDFQKKQTCSCCAEGLQGSSMVVSGDHIGDLWPWVVGGTQRGGAEVSMSEGIEHLKKPQGSLSTGTIVRVLVQLWFTWHAVILMPVLVYMSVRNMMQPRPANLMVYAFMLLPVCCVFLMVSIFAPQRWYRRRRLGWFLMLMLLLGCACVGVLARIFFTDEDLKSYKDYHMLFGPVVVALWNVVRIARVQWKTAVDLEPQAMNP</sequence>
<name>A0A5R8K8V3_9BACT</name>
<feature type="transmembrane region" description="Helical" evidence="1">
    <location>
        <begin position="146"/>
        <end position="166"/>
    </location>
</feature>
<protein>
    <submittedName>
        <fullName evidence="2">Uncharacterized protein</fullName>
    </submittedName>
</protein>
<evidence type="ECO:0000313" key="2">
    <source>
        <dbReference type="EMBL" id="TLD68764.1"/>
    </source>
</evidence>
<gene>
    <name evidence="2" type="ORF">FEM03_20740</name>
</gene>
<dbReference type="RefSeq" id="WP_138088224.1">
    <property type="nucleotide sequence ID" value="NZ_VAUV01000019.1"/>
</dbReference>
<organism evidence="2 3">
    <name type="scientific">Phragmitibacter flavus</name>
    <dbReference type="NCBI Taxonomy" id="2576071"/>
    <lineage>
        <taxon>Bacteria</taxon>
        <taxon>Pseudomonadati</taxon>
        <taxon>Verrucomicrobiota</taxon>
        <taxon>Verrucomicrobiia</taxon>
        <taxon>Verrucomicrobiales</taxon>
        <taxon>Verrucomicrobiaceae</taxon>
        <taxon>Phragmitibacter</taxon>
    </lineage>
</organism>
<reference evidence="2 3" key="1">
    <citation type="submission" date="2019-05" db="EMBL/GenBank/DDBJ databases">
        <title>Verrucobacter flavum gen. nov., sp. nov. a new member of the family Verrucomicrobiaceae.</title>
        <authorList>
            <person name="Szuroczki S."/>
            <person name="Abbaszade G."/>
            <person name="Szabo A."/>
            <person name="Felfoldi T."/>
            <person name="Schumann P."/>
            <person name="Boka K."/>
            <person name="Keki Z."/>
            <person name="Toumi M."/>
            <person name="Toth E."/>
        </authorList>
    </citation>
    <scope>NUCLEOTIDE SEQUENCE [LARGE SCALE GENOMIC DNA]</scope>
    <source>
        <strain evidence="2 3">MG-N-17</strain>
    </source>
</reference>
<dbReference type="AlphaFoldDB" id="A0A5R8K8V3"/>
<keyword evidence="1" id="KW-1133">Transmembrane helix</keyword>
<evidence type="ECO:0000313" key="3">
    <source>
        <dbReference type="Proteomes" id="UP000306196"/>
    </source>
</evidence>
<dbReference type="EMBL" id="VAUV01000019">
    <property type="protein sequence ID" value="TLD68764.1"/>
    <property type="molecule type" value="Genomic_DNA"/>
</dbReference>
<keyword evidence="1" id="KW-0812">Transmembrane</keyword>
<comment type="caution">
    <text evidence="2">The sequence shown here is derived from an EMBL/GenBank/DDBJ whole genome shotgun (WGS) entry which is preliminary data.</text>
</comment>
<feature type="transmembrane region" description="Helical" evidence="1">
    <location>
        <begin position="178"/>
        <end position="196"/>
    </location>
</feature>
<keyword evidence="1" id="KW-0472">Membrane</keyword>